<protein>
    <submittedName>
        <fullName evidence="2">Uncharacterized protein</fullName>
    </submittedName>
</protein>
<dbReference type="EMBL" id="LAZR01053656">
    <property type="protein sequence ID" value="KKK80274.1"/>
    <property type="molecule type" value="Genomic_DNA"/>
</dbReference>
<accession>A0A0F9AP74</accession>
<dbReference type="AlphaFoldDB" id="A0A0F9AP74"/>
<name>A0A0F9AP74_9ZZZZ</name>
<feature type="region of interest" description="Disordered" evidence="1">
    <location>
        <begin position="1"/>
        <end position="22"/>
    </location>
</feature>
<proteinExistence type="predicted"/>
<evidence type="ECO:0000256" key="1">
    <source>
        <dbReference type="SAM" id="MobiDB-lite"/>
    </source>
</evidence>
<comment type="caution">
    <text evidence="2">The sequence shown here is derived from an EMBL/GenBank/DDBJ whole genome shotgun (WGS) entry which is preliminary data.</text>
</comment>
<reference evidence="2" key="1">
    <citation type="journal article" date="2015" name="Nature">
        <title>Complex archaea that bridge the gap between prokaryotes and eukaryotes.</title>
        <authorList>
            <person name="Spang A."/>
            <person name="Saw J.H."/>
            <person name="Jorgensen S.L."/>
            <person name="Zaremba-Niedzwiedzka K."/>
            <person name="Martijn J."/>
            <person name="Lind A.E."/>
            <person name="van Eijk R."/>
            <person name="Schleper C."/>
            <person name="Guy L."/>
            <person name="Ettema T.J."/>
        </authorList>
    </citation>
    <scope>NUCLEOTIDE SEQUENCE</scope>
</reference>
<feature type="non-terminal residue" evidence="2">
    <location>
        <position position="22"/>
    </location>
</feature>
<organism evidence="2">
    <name type="scientific">marine sediment metagenome</name>
    <dbReference type="NCBI Taxonomy" id="412755"/>
    <lineage>
        <taxon>unclassified sequences</taxon>
        <taxon>metagenomes</taxon>
        <taxon>ecological metagenomes</taxon>
    </lineage>
</organism>
<feature type="compositionally biased region" description="Polar residues" evidence="1">
    <location>
        <begin position="1"/>
        <end position="13"/>
    </location>
</feature>
<gene>
    <name evidence="2" type="ORF">LCGC14_2825160</name>
</gene>
<evidence type="ECO:0000313" key="2">
    <source>
        <dbReference type="EMBL" id="KKK80274.1"/>
    </source>
</evidence>
<sequence>MATTAANTKSRNTVEPPKIKVV</sequence>